<dbReference type="EMBL" id="BGPR01050107">
    <property type="protein sequence ID" value="GBO27119.1"/>
    <property type="molecule type" value="Genomic_DNA"/>
</dbReference>
<accession>A0A4Y2VWE4</accession>
<sequence length="97" mass="10746">MQFGISKSLRDHSGSCPQQKSISLRKTKLTLLCNAQGLINSNVALNFTKLQKFAITIQSGYCHFHKGRLPSLSEVNLLYSPKNMTLSNPRHVGDSVT</sequence>
<dbReference type="AlphaFoldDB" id="A0A4Y2VWE4"/>
<organism evidence="3 4">
    <name type="scientific">Araneus ventricosus</name>
    <name type="common">Orbweaver spider</name>
    <name type="synonym">Epeira ventricosa</name>
    <dbReference type="NCBI Taxonomy" id="182803"/>
    <lineage>
        <taxon>Eukaryota</taxon>
        <taxon>Metazoa</taxon>
        <taxon>Ecdysozoa</taxon>
        <taxon>Arthropoda</taxon>
        <taxon>Chelicerata</taxon>
        <taxon>Arachnida</taxon>
        <taxon>Araneae</taxon>
        <taxon>Araneomorphae</taxon>
        <taxon>Entelegynae</taxon>
        <taxon>Araneoidea</taxon>
        <taxon>Araneidae</taxon>
        <taxon>Araneus</taxon>
    </lineage>
</organism>
<feature type="region of interest" description="Disordered" evidence="1">
    <location>
        <begin position="1"/>
        <end position="20"/>
    </location>
</feature>
<protein>
    <submittedName>
        <fullName evidence="3">Uncharacterized protein</fullName>
    </submittedName>
</protein>
<gene>
    <name evidence="3" type="ORF">AVEN_30306_1</name>
    <name evidence="2" type="ORF">AVEN_56333_1</name>
</gene>
<keyword evidence="4" id="KW-1185">Reference proteome</keyword>
<proteinExistence type="predicted"/>
<name>A0A4Y2VWE4_ARAVE</name>
<evidence type="ECO:0000256" key="1">
    <source>
        <dbReference type="SAM" id="MobiDB-lite"/>
    </source>
</evidence>
<evidence type="ECO:0000313" key="3">
    <source>
        <dbReference type="EMBL" id="GBO29001.1"/>
    </source>
</evidence>
<dbReference type="EMBL" id="BGPR01052126">
    <property type="protein sequence ID" value="GBO29001.1"/>
    <property type="molecule type" value="Genomic_DNA"/>
</dbReference>
<evidence type="ECO:0000313" key="2">
    <source>
        <dbReference type="EMBL" id="GBO27119.1"/>
    </source>
</evidence>
<comment type="caution">
    <text evidence="3">The sequence shown here is derived from an EMBL/GenBank/DDBJ whole genome shotgun (WGS) entry which is preliminary data.</text>
</comment>
<reference evidence="3 4" key="1">
    <citation type="journal article" date="2019" name="Sci. Rep.">
        <title>Orb-weaving spider Araneus ventricosus genome elucidates the spidroin gene catalogue.</title>
        <authorList>
            <person name="Kono N."/>
            <person name="Nakamura H."/>
            <person name="Ohtoshi R."/>
            <person name="Moran D.A.P."/>
            <person name="Shinohara A."/>
            <person name="Yoshida Y."/>
            <person name="Fujiwara M."/>
            <person name="Mori M."/>
            <person name="Tomita M."/>
            <person name="Arakawa K."/>
        </authorList>
    </citation>
    <scope>NUCLEOTIDE SEQUENCE [LARGE SCALE GENOMIC DNA]</scope>
</reference>
<dbReference type="Proteomes" id="UP000499080">
    <property type="component" value="Unassembled WGS sequence"/>
</dbReference>
<evidence type="ECO:0000313" key="4">
    <source>
        <dbReference type="Proteomes" id="UP000499080"/>
    </source>
</evidence>